<evidence type="ECO:0000313" key="2">
    <source>
        <dbReference type="Ensembl" id="ENSGACP00000016080.1"/>
    </source>
</evidence>
<proteinExistence type="predicted"/>
<dbReference type="GO" id="GO:0003677">
    <property type="term" value="F:DNA binding"/>
    <property type="evidence" value="ECO:0007669"/>
    <property type="project" value="InterPro"/>
</dbReference>
<dbReference type="SUPFAM" id="SSF47798">
    <property type="entry name" value="Barrier-to-autointegration factor, BAF"/>
    <property type="match status" value="1"/>
</dbReference>
<dbReference type="Bgee" id="ENSGACG00000012158">
    <property type="expression patterns" value="Expressed in pharyngeal gill and 12 other cell types or tissues"/>
</dbReference>
<feature type="compositionally biased region" description="Polar residues" evidence="1">
    <location>
        <begin position="76"/>
        <end position="86"/>
    </location>
</feature>
<dbReference type="InParanoid" id="G3PEQ6"/>
<feature type="region of interest" description="Disordered" evidence="1">
    <location>
        <begin position="1"/>
        <end position="27"/>
    </location>
</feature>
<accession>G3PEQ6</accession>
<dbReference type="InterPro" id="IPR036617">
    <property type="entry name" value="BAF_sf"/>
</dbReference>
<feature type="compositionally biased region" description="Basic and acidic residues" evidence="1">
    <location>
        <begin position="53"/>
        <end position="68"/>
    </location>
</feature>
<organism evidence="2">
    <name type="scientific">Gasterosteus aculeatus</name>
    <name type="common">Three-spined stickleback</name>
    <dbReference type="NCBI Taxonomy" id="69293"/>
    <lineage>
        <taxon>Eukaryota</taxon>
        <taxon>Metazoa</taxon>
        <taxon>Chordata</taxon>
        <taxon>Craniata</taxon>
        <taxon>Vertebrata</taxon>
        <taxon>Euteleostomi</taxon>
        <taxon>Actinopterygii</taxon>
        <taxon>Neopterygii</taxon>
        <taxon>Teleostei</taxon>
        <taxon>Neoteleostei</taxon>
        <taxon>Acanthomorphata</taxon>
        <taxon>Eupercaria</taxon>
        <taxon>Perciformes</taxon>
        <taxon>Cottioidei</taxon>
        <taxon>Gasterosteales</taxon>
        <taxon>Gasterosteidae</taxon>
        <taxon>Gasterosteus</taxon>
    </lineage>
</organism>
<dbReference type="STRING" id="69293.ENSGACP00000016080"/>
<reference evidence="2" key="2">
    <citation type="submission" date="2024-04" db="UniProtKB">
        <authorList>
            <consortium name="Ensembl"/>
        </authorList>
    </citation>
    <scope>IDENTIFICATION</scope>
</reference>
<dbReference type="Ensembl" id="ENSGACT00000016111.1">
    <property type="protein sequence ID" value="ENSGACP00000016080.1"/>
    <property type="gene ID" value="ENSGACG00000012158.1"/>
</dbReference>
<dbReference type="Gene3D" id="1.10.150.40">
    <property type="entry name" value="Barrier-to-autointegration factor, BAF"/>
    <property type="match status" value="1"/>
</dbReference>
<reference evidence="2" key="1">
    <citation type="submission" date="2006-01" db="EMBL/GenBank/DDBJ databases">
        <authorList>
            <person name="Lindblad-Toh K."/>
            <person name="Mauceli E."/>
            <person name="Grabherr M."/>
            <person name="Chang J.L."/>
            <person name="Lander E.S."/>
        </authorList>
    </citation>
    <scope>NUCLEOTIDE SEQUENCE [LARGE SCALE GENOMIC DNA]</scope>
</reference>
<dbReference type="InterPro" id="IPR004122">
    <property type="entry name" value="BAF_prot"/>
</dbReference>
<feature type="region of interest" description="Disordered" evidence="1">
    <location>
        <begin position="40"/>
        <end position="86"/>
    </location>
</feature>
<dbReference type="SMART" id="SM01023">
    <property type="entry name" value="BAF"/>
    <property type="match status" value="1"/>
</dbReference>
<dbReference type="AlphaFoldDB" id="G3PEQ6"/>
<protein>
    <submittedName>
        <fullName evidence="2">Uncharacterized protein</fullName>
    </submittedName>
</protein>
<sequence length="86" mass="9109">MSTSTQKHRDFVGEPMGDKPVTSLSGIGGILGEKLRHQSLRQGLRGPGSVPASEERPGDVHRVAEGHQRGKLPSGRTLQSVSEGVV</sequence>
<evidence type="ECO:0000256" key="1">
    <source>
        <dbReference type="SAM" id="MobiDB-lite"/>
    </source>
</evidence>
<name>G3PEQ6_GASAC</name>
<dbReference type="Pfam" id="PF02961">
    <property type="entry name" value="SAM_BAF"/>
    <property type="match status" value="1"/>
</dbReference>